<evidence type="ECO:0000313" key="3">
    <source>
        <dbReference type="Proteomes" id="UP000277294"/>
    </source>
</evidence>
<dbReference type="InterPro" id="IPR006680">
    <property type="entry name" value="Amidohydro-rel"/>
</dbReference>
<keyword evidence="3" id="KW-1185">Reference proteome</keyword>
<dbReference type="GO" id="GO:0102998">
    <property type="term" value="F:4-sulfomuconolactone hydrolase activity"/>
    <property type="evidence" value="ECO:0007669"/>
    <property type="project" value="UniProtKB-EC"/>
</dbReference>
<keyword evidence="2" id="KW-0378">Hydrolase</keyword>
<evidence type="ECO:0000259" key="1">
    <source>
        <dbReference type="Pfam" id="PF04909"/>
    </source>
</evidence>
<dbReference type="RefSeq" id="WP_124081251.1">
    <property type="nucleotide sequence ID" value="NZ_UWPJ01000029.1"/>
</dbReference>
<sequence length="288" mass="31574">MPDYFSFDPHPRAPSRKLPPHACDSQFHVFGPADRYPVAPGSAYQMPTATAGRALHMHATLGFERGVIVQSTTYGANCQNILDGLAAAGPGYRGCAHAAVLKEQTDSYLSTLHDAGVRGARFTRAGLGSSLEAKDIERALARAQELGWYVKLQPEMNGLAETISPFRHLDVPLIIDHMGRPDPEAGDADPSLRCVLDMLAEGNTWVMLSLPEKISRTGPPWDDASKIARRLVETAPNRCIWGSDWPHPVSVKQPPNEADLVEFLYRCVPDDSALTRILVDNPAHLFQF</sequence>
<dbReference type="OrthoDB" id="9787654at2"/>
<dbReference type="EC" id="3.1.1.92" evidence="2"/>
<evidence type="ECO:0000313" key="2">
    <source>
        <dbReference type="EMBL" id="VCU71653.1"/>
    </source>
</evidence>
<dbReference type="Proteomes" id="UP000277294">
    <property type="component" value="Unassembled WGS sequence"/>
</dbReference>
<dbReference type="InterPro" id="IPR052358">
    <property type="entry name" value="Aro_Compnd_Degr_Hydrolases"/>
</dbReference>
<accession>A0A3P4B5S1</accession>
<dbReference type="Gene3D" id="3.20.20.140">
    <property type="entry name" value="Metal-dependent hydrolases"/>
    <property type="match status" value="1"/>
</dbReference>
<dbReference type="AlphaFoldDB" id="A0A3P4B5S1"/>
<dbReference type="SUPFAM" id="SSF51556">
    <property type="entry name" value="Metallo-dependent hydrolases"/>
    <property type="match status" value="1"/>
</dbReference>
<organism evidence="2 3">
    <name type="scientific">Pigmentiphaga humi</name>
    <dbReference type="NCBI Taxonomy" id="2478468"/>
    <lineage>
        <taxon>Bacteria</taxon>
        <taxon>Pseudomonadati</taxon>
        <taxon>Pseudomonadota</taxon>
        <taxon>Betaproteobacteria</taxon>
        <taxon>Burkholderiales</taxon>
        <taxon>Alcaligenaceae</taxon>
        <taxon>Pigmentiphaga</taxon>
    </lineage>
</organism>
<name>A0A3P4B5S1_9BURK</name>
<protein>
    <submittedName>
        <fullName evidence="2">4-sulfomuconolactone hydrolase</fullName>
        <ecNumber evidence="2">3.1.1.92</ecNumber>
    </submittedName>
</protein>
<dbReference type="EMBL" id="UWPJ01000029">
    <property type="protein sequence ID" value="VCU71653.1"/>
    <property type="molecule type" value="Genomic_DNA"/>
</dbReference>
<feature type="domain" description="Amidohydrolase-related" evidence="1">
    <location>
        <begin position="23"/>
        <end position="288"/>
    </location>
</feature>
<proteinExistence type="predicted"/>
<dbReference type="Pfam" id="PF04909">
    <property type="entry name" value="Amidohydro_2"/>
    <property type="match status" value="1"/>
</dbReference>
<dbReference type="PANTHER" id="PTHR35563:SF2">
    <property type="entry name" value="BARREL METAL-DEPENDENT HYDROLASE, PUTATIVE (AFU_ORTHOLOGUE AFUA_1G16240)-RELATED"/>
    <property type="match status" value="1"/>
</dbReference>
<dbReference type="InterPro" id="IPR032466">
    <property type="entry name" value="Metal_Hydrolase"/>
</dbReference>
<reference evidence="2 3" key="1">
    <citation type="submission" date="2018-10" db="EMBL/GenBank/DDBJ databases">
        <authorList>
            <person name="Criscuolo A."/>
        </authorList>
    </citation>
    <scope>NUCLEOTIDE SEQUENCE [LARGE SCALE GENOMIC DNA]</scope>
    <source>
        <strain evidence="2">DnA1</strain>
    </source>
</reference>
<dbReference type="PANTHER" id="PTHR35563">
    <property type="entry name" value="BARREL METAL-DEPENDENT HYDROLASE, PUTATIVE (AFU_ORTHOLOGUE AFUA_1G16240)-RELATED"/>
    <property type="match status" value="1"/>
</dbReference>
<gene>
    <name evidence="2" type="ORF">PIGHUM_03740</name>
</gene>